<dbReference type="GeneID" id="19278631"/>
<dbReference type="GO" id="GO:0008270">
    <property type="term" value="F:zinc ion binding"/>
    <property type="evidence" value="ECO:0007669"/>
    <property type="project" value="UniProtKB-KW"/>
</dbReference>
<evidence type="ECO:0000256" key="1">
    <source>
        <dbReference type="ARBA" id="ARBA00022723"/>
    </source>
</evidence>
<feature type="domain" description="C2H2-type" evidence="6">
    <location>
        <begin position="122"/>
        <end position="146"/>
    </location>
</feature>
<feature type="domain" description="C2H2-type" evidence="6">
    <location>
        <begin position="18"/>
        <end position="47"/>
    </location>
</feature>
<dbReference type="OMA" id="NQHMNAL"/>
<dbReference type="SUPFAM" id="SSF57667">
    <property type="entry name" value="beta-beta-alpha zinc fingers"/>
    <property type="match status" value="2"/>
</dbReference>
<keyword evidence="8" id="KW-1185">Reference proteome</keyword>
<evidence type="ECO:0000259" key="6">
    <source>
        <dbReference type="PROSITE" id="PS50157"/>
    </source>
</evidence>
<sequence length="201" mass="22789">MTWPTQSACQTHEREGHNYCHDCDRTFMNANNLRQHLNSRTHVGQGMSCPFCKGSFTTATGLTHHLERGSCPRATNLNRDTIFRALRSRDTGGVITNNLLEWHGDGQYSVTDRAYNYNRRAWECYLCNRLFNSSHGLNQHLNSAAHQSNLYHCPKQSCGKQFKNLAAVINHLESESCGYTRFANVQQVVPGVLSGHRMIGF</sequence>
<dbReference type="eggNOG" id="KOG1721">
    <property type="taxonomic scope" value="Eukaryota"/>
</dbReference>
<dbReference type="RefSeq" id="XP_007840390.1">
    <property type="nucleotide sequence ID" value="XM_007842199.1"/>
</dbReference>
<evidence type="ECO:0000256" key="4">
    <source>
        <dbReference type="ARBA" id="ARBA00022833"/>
    </source>
</evidence>
<reference evidence="8" key="1">
    <citation type="journal article" date="2015" name="BMC Genomics">
        <title>Genomic and transcriptomic analysis of the endophytic fungus Pestalotiopsis fici reveals its lifestyle and high potential for synthesis of natural products.</title>
        <authorList>
            <person name="Wang X."/>
            <person name="Zhang X."/>
            <person name="Liu L."/>
            <person name="Xiang M."/>
            <person name="Wang W."/>
            <person name="Sun X."/>
            <person name="Che Y."/>
            <person name="Guo L."/>
            <person name="Liu G."/>
            <person name="Guo L."/>
            <person name="Wang C."/>
            <person name="Yin W.B."/>
            <person name="Stadler M."/>
            <person name="Zhang X."/>
            <person name="Liu X."/>
        </authorList>
    </citation>
    <scope>NUCLEOTIDE SEQUENCE [LARGE SCALE GENOMIC DNA]</scope>
    <source>
        <strain evidence="8">W106-1 / CGMCC3.15140</strain>
    </source>
</reference>
<dbReference type="KEGG" id="pfy:PFICI_13618"/>
<dbReference type="EMBL" id="KI912119">
    <property type="protein sequence ID" value="ETS75134.1"/>
    <property type="molecule type" value="Genomic_DNA"/>
</dbReference>
<dbReference type="PANTHER" id="PTHR24409:SF356">
    <property type="entry name" value="C2H2 FINGER DOMAIN TRANSCRIPTION FACTOR (EUROFUNG)"/>
    <property type="match status" value="1"/>
</dbReference>
<dbReference type="InterPro" id="IPR036236">
    <property type="entry name" value="Znf_C2H2_sf"/>
</dbReference>
<dbReference type="GO" id="GO:0000981">
    <property type="term" value="F:DNA-binding transcription factor activity, RNA polymerase II-specific"/>
    <property type="evidence" value="ECO:0007669"/>
    <property type="project" value="TreeGrafter"/>
</dbReference>
<organism evidence="7 8">
    <name type="scientific">Pestalotiopsis fici (strain W106-1 / CGMCC3.15140)</name>
    <dbReference type="NCBI Taxonomy" id="1229662"/>
    <lineage>
        <taxon>Eukaryota</taxon>
        <taxon>Fungi</taxon>
        <taxon>Dikarya</taxon>
        <taxon>Ascomycota</taxon>
        <taxon>Pezizomycotina</taxon>
        <taxon>Sordariomycetes</taxon>
        <taxon>Xylariomycetidae</taxon>
        <taxon>Amphisphaeriales</taxon>
        <taxon>Sporocadaceae</taxon>
        <taxon>Pestalotiopsis</taxon>
    </lineage>
</organism>
<protein>
    <recommendedName>
        <fullName evidence="6">C2H2-type domain-containing protein</fullName>
    </recommendedName>
</protein>
<evidence type="ECO:0000313" key="8">
    <source>
        <dbReference type="Proteomes" id="UP000030651"/>
    </source>
</evidence>
<evidence type="ECO:0000256" key="2">
    <source>
        <dbReference type="ARBA" id="ARBA00022737"/>
    </source>
</evidence>
<dbReference type="PANTHER" id="PTHR24409">
    <property type="entry name" value="ZINC FINGER PROTEIN 142"/>
    <property type="match status" value="1"/>
</dbReference>
<dbReference type="InterPro" id="IPR013087">
    <property type="entry name" value="Znf_C2H2_type"/>
</dbReference>
<keyword evidence="1" id="KW-0479">Metal-binding</keyword>
<dbReference type="SMART" id="SM00355">
    <property type="entry name" value="ZnF_C2H2"/>
    <property type="match status" value="4"/>
</dbReference>
<evidence type="ECO:0000313" key="7">
    <source>
        <dbReference type="EMBL" id="ETS75134.1"/>
    </source>
</evidence>
<dbReference type="HOGENOM" id="CLU_075838_0_1_1"/>
<dbReference type="PROSITE" id="PS50157">
    <property type="entry name" value="ZINC_FINGER_C2H2_2"/>
    <property type="match status" value="2"/>
</dbReference>
<gene>
    <name evidence="7" type="ORF">PFICI_13618</name>
</gene>
<name>W3WMX7_PESFW</name>
<dbReference type="AlphaFoldDB" id="W3WMX7"/>
<keyword evidence="2" id="KW-0677">Repeat</keyword>
<proteinExistence type="predicted"/>
<evidence type="ECO:0000256" key="3">
    <source>
        <dbReference type="ARBA" id="ARBA00022771"/>
    </source>
</evidence>
<keyword evidence="4" id="KW-0862">Zinc</keyword>
<keyword evidence="3 5" id="KW-0863">Zinc-finger</keyword>
<dbReference type="Proteomes" id="UP000030651">
    <property type="component" value="Unassembled WGS sequence"/>
</dbReference>
<dbReference type="InParanoid" id="W3WMX7"/>
<dbReference type="GO" id="GO:0000977">
    <property type="term" value="F:RNA polymerase II transcription regulatory region sequence-specific DNA binding"/>
    <property type="evidence" value="ECO:0007669"/>
    <property type="project" value="TreeGrafter"/>
</dbReference>
<accession>W3WMX7</accession>
<dbReference type="OrthoDB" id="6077919at2759"/>
<dbReference type="Gene3D" id="3.30.160.60">
    <property type="entry name" value="Classic Zinc Finger"/>
    <property type="match status" value="2"/>
</dbReference>
<evidence type="ECO:0000256" key="5">
    <source>
        <dbReference type="PROSITE-ProRule" id="PRU00042"/>
    </source>
</evidence>
<dbReference type="GO" id="GO:0005634">
    <property type="term" value="C:nucleus"/>
    <property type="evidence" value="ECO:0007669"/>
    <property type="project" value="TreeGrafter"/>
</dbReference>
<dbReference type="Pfam" id="PF12874">
    <property type="entry name" value="zf-met"/>
    <property type="match status" value="2"/>
</dbReference>
<dbReference type="PROSITE" id="PS00028">
    <property type="entry name" value="ZINC_FINGER_C2H2_1"/>
    <property type="match status" value="2"/>
</dbReference>